<protein>
    <recommendedName>
        <fullName evidence="4">Peptidase M23</fullName>
    </recommendedName>
</protein>
<gene>
    <name evidence="2" type="ORF">KB874_21280</name>
</gene>
<keyword evidence="3" id="KW-1185">Reference proteome</keyword>
<sequence length="54" mass="5494">MRYVPLFVLMAGPALAHPGVHVHPHDGASWLTVAAALAVLAVAGGVALARVKGR</sequence>
<name>A0A8J8BBV4_9RHOB</name>
<evidence type="ECO:0000256" key="1">
    <source>
        <dbReference type="SAM" id="Phobius"/>
    </source>
</evidence>
<feature type="transmembrane region" description="Helical" evidence="1">
    <location>
        <begin position="32"/>
        <end position="51"/>
    </location>
</feature>
<organism evidence="2 3">
    <name type="scientific">Thetidibacter halocola</name>
    <dbReference type="NCBI Taxonomy" id="2827239"/>
    <lineage>
        <taxon>Bacteria</taxon>
        <taxon>Pseudomonadati</taxon>
        <taxon>Pseudomonadota</taxon>
        <taxon>Alphaproteobacteria</taxon>
        <taxon>Rhodobacterales</taxon>
        <taxon>Roseobacteraceae</taxon>
        <taxon>Thetidibacter</taxon>
    </lineage>
</organism>
<keyword evidence="1" id="KW-1133">Transmembrane helix</keyword>
<proteinExistence type="predicted"/>
<evidence type="ECO:0000313" key="3">
    <source>
        <dbReference type="Proteomes" id="UP000681356"/>
    </source>
</evidence>
<keyword evidence="1" id="KW-0472">Membrane</keyword>
<dbReference type="RefSeq" id="WP_212538573.1">
    <property type="nucleotide sequence ID" value="NZ_JAGTUU010000010.1"/>
</dbReference>
<keyword evidence="1" id="KW-0812">Transmembrane</keyword>
<reference evidence="2" key="1">
    <citation type="submission" date="2021-04" db="EMBL/GenBank/DDBJ databases">
        <authorList>
            <person name="Yoon J."/>
        </authorList>
    </citation>
    <scope>NUCLEOTIDE SEQUENCE</scope>
    <source>
        <strain evidence="2">KMU-90</strain>
    </source>
</reference>
<evidence type="ECO:0000313" key="2">
    <source>
        <dbReference type="EMBL" id="MBS0126618.1"/>
    </source>
</evidence>
<dbReference type="EMBL" id="JAGTUU010000010">
    <property type="protein sequence ID" value="MBS0126618.1"/>
    <property type="molecule type" value="Genomic_DNA"/>
</dbReference>
<dbReference type="AlphaFoldDB" id="A0A8J8BBV4"/>
<comment type="caution">
    <text evidence="2">The sequence shown here is derived from an EMBL/GenBank/DDBJ whole genome shotgun (WGS) entry which is preliminary data.</text>
</comment>
<evidence type="ECO:0008006" key="4">
    <source>
        <dbReference type="Google" id="ProtNLM"/>
    </source>
</evidence>
<dbReference type="Proteomes" id="UP000681356">
    <property type="component" value="Unassembled WGS sequence"/>
</dbReference>
<accession>A0A8J8BBV4</accession>